<keyword evidence="1 2" id="KW-0732">Signal</keyword>
<evidence type="ECO:0000259" key="3">
    <source>
        <dbReference type="Pfam" id="PF18962"/>
    </source>
</evidence>
<dbReference type="RefSeq" id="WP_160631897.1">
    <property type="nucleotide sequence ID" value="NZ_WWNE01000004.1"/>
</dbReference>
<dbReference type="EMBL" id="WWNE01000004">
    <property type="protein sequence ID" value="NBG65090.1"/>
    <property type="molecule type" value="Genomic_DNA"/>
</dbReference>
<dbReference type="Pfam" id="PF18962">
    <property type="entry name" value="Por_Secre_tail"/>
    <property type="match status" value="1"/>
</dbReference>
<comment type="caution">
    <text evidence="4">The sequence shown here is derived from an EMBL/GenBank/DDBJ whole genome shotgun (WGS) entry which is preliminary data.</text>
</comment>
<feature type="chain" id="PRO_5026696839" evidence="2">
    <location>
        <begin position="20"/>
        <end position="281"/>
    </location>
</feature>
<dbReference type="Proteomes" id="UP000470771">
    <property type="component" value="Unassembled WGS sequence"/>
</dbReference>
<name>A0A6N9NIQ9_9FLAO</name>
<dbReference type="InterPro" id="IPR026444">
    <property type="entry name" value="Secre_tail"/>
</dbReference>
<dbReference type="AlphaFoldDB" id="A0A6N9NIQ9"/>
<keyword evidence="5" id="KW-1185">Reference proteome</keyword>
<evidence type="ECO:0000256" key="2">
    <source>
        <dbReference type="SAM" id="SignalP"/>
    </source>
</evidence>
<dbReference type="NCBIfam" id="TIGR04183">
    <property type="entry name" value="Por_Secre_tail"/>
    <property type="match status" value="1"/>
</dbReference>
<evidence type="ECO:0000313" key="5">
    <source>
        <dbReference type="Proteomes" id="UP000470771"/>
    </source>
</evidence>
<protein>
    <submittedName>
        <fullName evidence="4">T9SS type A sorting domain-containing protein</fullName>
    </submittedName>
</protein>
<evidence type="ECO:0000313" key="4">
    <source>
        <dbReference type="EMBL" id="NBG65090.1"/>
    </source>
</evidence>
<sequence length="281" mass="31104">MKKLLLSIAFLQLFAAVSAQNLLEKTNLTFYEHHSPAIAGSSGANGSQSGYDFVNHTYFNSFNTANFGKYLNGEESNIDMVEHNGPYGNRSKFGFTSAVSSIWFGDIKGNGTSLWVKASNNFNYNTATTVLELETEYNAGTPSANIDTVLENGIYISKIRNSNLFVAIKCYNVTNKTPGNNNIYFNFDYKYGSLSVSIKELTKDQIAIFPNPSSDYISIVNNAISDVQSIAIYSLNGQALLHQTLKNKNERIAISNLPNSAYILVLVDKNGARYTKKWVKN</sequence>
<reference evidence="4 5" key="1">
    <citation type="submission" date="2019-12" db="EMBL/GenBank/DDBJ databases">
        <authorList>
            <person name="Zhao J."/>
        </authorList>
    </citation>
    <scope>NUCLEOTIDE SEQUENCE [LARGE SCALE GENOMIC DNA]</scope>
    <source>
        <strain evidence="4 5">S-15</strain>
    </source>
</reference>
<organism evidence="4 5">
    <name type="scientific">Acidiluteibacter ferrifornacis</name>
    <dbReference type="NCBI Taxonomy" id="2692424"/>
    <lineage>
        <taxon>Bacteria</taxon>
        <taxon>Pseudomonadati</taxon>
        <taxon>Bacteroidota</taxon>
        <taxon>Flavobacteriia</taxon>
        <taxon>Flavobacteriales</taxon>
        <taxon>Cryomorphaceae</taxon>
        <taxon>Acidiluteibacter</taxon>
    </lineage>
</organism>
<accession>A0A6N9NIQ9</accession>
<gene>
    <name evidence="4" type="ORF">GQN54_03115</name>
</gene>
<feature type="signal peptide" evidence="2">
    <location>
        <begin position="1"/>
        <end position="19"/>
    </location>
</feature>
<proteinExistence type="predicted"/>
<evidence type="ECO:0000256" key="1">
    <source>
        <dbReference type="ARBA" id="ARBA00022729"/>
    </source>
</evidence>
<feature type="domain" description="Secretion system C-terminal sorting" evidence="3">
    <location>
        <begin position="208"/>
        <end position="277"/>
    </location>
</feature>